<keyword evidence="2" id="KW-1185">Reference proteome</keyword>
<comment type="caution">
    <text evidence="1">The sequence shown here is derived from an EMBL/GenBank/DDBJ whole genome shotgun (WGS) entry which is preliminary data.</text>
</comment>
<protein>
    <submittedName>
        <fullName evidence="1">Uncharacterized protein</fullName>
    </submittedName>
</protein>
<dbReference type="EMBL" id="JAJSOF020000037">
    <property type="protein sequence ID" value="KAJ4428276.1"/>
    <property type="molecule type" value="Genomic_DNA"/>
</dbReference>
<sequence length="306" mass="35710">MIGSIVSWKIKENLRLNATKFAAYVREEFSKQVSLSTLHCPQSYSSPFGIRIFRPLLVVHKDWSTINRERKRQQKRERKYTRTYIIRGDVPICSSSWKRHYFHRPSSLAPSHVKTDSNATTVFRIPTRNTILRWVASFRTTGSTLKKKSPGRVYTCKCGNRHTSVIHRFEKVPLIITSQVDTVTCHYTHQMYKYSCNAGTTEKLSAYRQEDEMQLQYRIAMYLLQDTFSVSQTFRHSLYENQIIRQNLQIQSVFLCVFVGIQYPNPLYALPLYSVRRYADFPLNCSIGSEVSKPGHNTGSWEKLIN</sequence>
<reference evidence="1 2" key="1">
    <citation type="journal article" date="2022" name="Allergy">
        <title>Genome assembly and annotation of Periplaneta americana reveal a comprehensive cockroach allergen profile.</title>
        <authorList>
            <person name="Wang L."/>
            <person name="Xiong Q."/>
            <person name="Saelim N."/>
            <person name="Wang L."/>
            <person name="Nong W."/>
            <person name="Wan A.T."/>
            <person name="Shi M."/>
            <person name="Liu X."/>
            <person name="Cao Q."/>
            <person name="Hui J.H.L."/>
            <person name="Sookrung N."/>
            <person name="Leung T.F."/>
            <person name="Tungtrongchitr A."/>
            <person name="Tsui S.K.W."/>
        </authorList>
    </citation>
    <scope>NUCLEOTIDE SEQUENCE [LARGE SCALE GENOMIC DNA]</scope>
    <source>
        <strain evidence="1">PWHHKU_190912</strain>
    </source>
</reference>
<evidence type="ECO:0000313" key="1">
    <source>
        <dbReference type="EMBL" id="KAJ4428276.1"/>
    </source>
</evidence>
<proteinExistence type="predicted"/>
<name>A0ABQ8S2N9_PERAM</name>
<organism evidence="1 2">
    <name type="scientific">Periplaneta americana</name>
    <name type="common">American cockroach</name>
    <name type="synonym">Blatta americana</name>
    <dbReference type="NCBI Taxonomy" id="6978"/>
    <lineage>
        <taxon>Eukaryota</taxon>
        <taxon>Metazoa</taxon>
        <taxon>Ecdysozoa</taxon>
        <taxon>Arthropoda</taxon>
        <taxon>Hexapoda</taxon>
        <taxon>Insecta</taxon>
        <taxon>Pterygota</taxon>
        <taxon>Neoptera</taxon>
        <taxon>Polyneoptera</taxon>
        <taxon>Dictyoptera</taxon>
        <taxon>Blattodea</taxon>
        <taxon>Blattoidea</taxon>
        <taxon>Blattidae</taxon>
        <taxon>Blattinae</taxon>
        <taxon>Periplaneta</taxon>
    </lineage>
</organism>
<accession>A0ABQ8S2N9</accession>
<dbReference type="Proteomes" id="UP001148838">
    <property type="component" value="Unassembled WGS sequence"/>
</dbReference>
<gene>
    <name evidence="1" type="ORF">ANN_24293</name>
</gene>
<evidence type="ECO:0000313" key="2">
    <source>
        <dbReference type="Proteomes" id="UP001148838"/>
    </source>
</evidence>